<comment type="caution">
    <text evidence="1">The sequence shown here is derived from an EMBL/GenBank/DDBJ whole genome shotgun (WGS) entry which is preliminary data.</text>
</comment>
<protein>
    <submittedName>
        <fullName evidence="1">Uncharacterized protein</fullName>
    </submittedName>
</protein>
<organism evidence="1 2">
    <name type="scientific">Polymorphospora lycopeni</name>
    <dbReference type="NCBI Taxonomy" id="3140240"/>
    <lineage>
        <taxon>Bacteria</taxon>
        <taxon>Bacillati</taxon>
        <taxon>Actinomycetota</taxon>
        <taxon>Actinomycetes</taxon>
        <taxon>Micromonosporales</taxon>
        <taxon>Micromonosporaceae</taxon>
        <taxon>Polymorphospora</taxon>
    </lineage>
</organism>
<gene>
    <name evidence="1" type="ORF">AAFH96_17375</name>
</gene>
<keyword evidence="2" id="KW-1185">Reference proteome</keyword>
<name>A0ABV5CSH0_9ACTN</name>
<accession>A0ABV5CSH0</accession>
<sequence length="306" mass="32928">MTDAERRVWGRLPDGARDALTARLAPADLRTALLDVARTRAAAVRPADLLRRWRDDRFVRPADSDPRVLAEVEARLWRLLPAEFAGVELSPVVPLGICSAVAPVSQDRIVSTMRATEVVSDATNALAVEAAVRRRRQPAAGEVHLAASHRHLRAQPFGPGMSAHFRLFALVSSARDTGSGRTEARLLVRHLSYWQRVLDALPATPRLRYTVLDDPVVAERVADTVVPALATGGGVALVEEPGRERGRGYYVAAALRLTAGDGSEAVELGDGGFTGWTALLTGDAKERCLVSCLSTERLAALAGTPR</sequence>
<reference evidence="1 2" key="1">
    <citation type="submission" date="2024-04" db="EMBL/GenBank/DDBJ databases">
        <title>Polymorphospora sp. isolated from Baiyangdian Lake in Xiong'an New Area.</title>
        <authorList>
            <person name="Zhang X."/>
            <person name="Liu J."/>
        </authorList>
    </citation>
    <scope>NUCLEOTIDE SEQUENCE [LARGE SCALE GENOMIC DNA]</scope>
    <source>
        <strain evidence="1 2">2-325</strain>
    </source>
</reference>
<proteinExistence type="predicted"/>
<dbReference type="Proteomes" id="UP001582793">
    <property type="component" value="Unassembled WGS sequence"/>
</dbReference>
<dbReference type="EMBL" id="JBCGDC010000045">
    <property type="protein sequence ID" value="MFB6394862.1"/>
    <property type="molecule type" value="Genomic_DNA"/>
</dbReference>
<evidence type="ECO:0000313" key="1">
    <source>
        <dbReference type="EMBL" id="MFB6394862.1"/>
    </source>
</evidence>
<dbReference type="RefSeq" id="WP_375734870.1">
    <property type="nucleotide sequence ID" value="NZ_JBCGDC010000045.1"/>
</dbReference>
<evidence type="ECO:0000313" key="2">
    <source>
        <dbReference type="Proteomes" id="UP001582793"/>
    </source>
</evidence>